<dbReference type="InterPro" id="IPR011030">
    <property type="entry name" value="Lipovitellin_superhlx_dom"/>
</dbReference>
<evidence type="ECO:0000256" key="4">
    <source>
        <dbReference type="ARBA" id="ARBA00022824"/>
    </source>
</evidence>
<evidence type="ECO:0000256" key="6">
    <source>
        <dbReference type="SAM" id="SignalP"/>
    </source>
</evidence>
<dbReference type="RefSeq" id="XP_022648342.1">
    <property type="nucleotide sequence ID" value="XM_022792607.1"/>
</dbReference>
<dbReference type="RefSeq" id="XP_022648343.1">
    <property type="nucleotide sequence ID" value="XM_022792608.1"/>
</dbReference>
<dbReference type="AlphaFoldDB" id="A0A7M7JIZ4"/>
<feature type="chain" id="PRO_5033597011" description="Vitellogenin domain-containing protein" evidence="6">
    <location>
        <begin position="20"/>
        <end position="893"/>
    </location>
</feature>
<comment type="caution">
    <text evidence="5">Lacks conserved residue(s) required for the propagation of feature annotation.</text>
</comment>
<dbReference type="Gene3D" id="1.25.10.20">
    <property type="entry name" value="Vitellinogen, superhelical"/>
    <property type="match status" value="1"/>
</dbReference>
<organism evidence="8 9">
    <name type="scientific">Varroa destructor</name>
    <name type="common">Honeybee mite</name>
    <dbReference type="NCBI Taxonomy" id="109461"/>
    <lineage>
        <taxon>Eukaryota</taxon>
        <taxon>Metazoa</taxon>
        <taxon>Ecdysozoa</taxon>
        <taxon>Arthropoda</taxon>
        <taxon>Chelicerata</taxon>
        <taxon>Arachnida</taxon>
        <taxon>Acari</taxon>
        <taxon>Parasitiformes</taxon>
        <taxon>Mesostigmata</taxon>
        <taxon>Gamasina</taxon>
        <taxon>Dermanyssoidea</taxon>
        <taxon>Varroidae</taxon>
        <taxon>Varroa</taxon>
    </lineage>
</organism>
<dbReference type="OMA" id="HVWGGSA"/>
<dbReference type="GO" id="GO:0005794">
    <property type="term" value="C:Golgi apparatus"/>
    <property type="evidence" value="ECO:0007669"/>
    <property type="project" value="TreeGrafter"/>
</dbReference>
<dbReference type="GO" id="GO:0005783">
    <property type="term" value="C:endoplasmic reticulum"/>
    <property type="evidence" value="ECO:0007669"/>
    <property type="project" value="UniProtKB-SubCell"/>
</dbReference>
<dbReference type="SMART" id="SM00638">
    <property type="entry name" value="LPD_N"/>
    <property type="match status" value="1"/>
</dbReference>
<comment type="subcellular location">
    <subcellularLocation>
        <location evidence="1">Endoplasmic reticulum</location>
    </subcellularLocation>
</comment>
<dbReference type="GO" id="GO:0008289">
    <property type="term" value="F:lipid binding"/>
    <property type="evidence" value="ECO:0007669"/>
    <property type="project" value="InterPro"/>
</dbReference>
<dbReference type="CTD" id="35362"/>
<keyword evidence="4" id="KW-0256">Endoplasmic reticulum</keyword>
<keyword evidence="9" id="KW-1185">Reference proteome</keyword>
<protein>
    <recommendedName>
        <fullName evidence="7">Vitellogenin domain-containing protein</fullName>
    </recommendedName>
</protein>
<sequence length="893" mass="98751">MKRILSFTILLQFVISTRQYEVGQTYSYLLRSDTFLNDASSQLGQKTGRQIGYGFEAKAKLTTLWKDLQTPLNRIVEIDLENAHLTVTPADKQDSKERKKHASNLDRASHLPMYALFKDNEIVRVWVANADDSTYLNLKKGVASIFQYQVTSDIRRSQVDVSGKCKVVIKADGKHIKKIKEECIHPDLEQYEHPHSVRSVKTQTTSQTNYQLLSDLSAVQTATASESIRMSVNAWPEAAIEVTAHHSLKLEDSSVANSKISVLKGIDETEAVRQLEASIKDRYKQDTIIARPHQINHAHGFKGSLADRITLFRDQLSADKMATLKSSMAFVTLLEGFRIASEQEVYEALKNPKNAKIMPQLLDIAGASQTIPSLKGSLRVVKLDGKDATLTERFLMAISMASHPTPAFINQLQTLAVKKLDNEKVYATLVASFGSVLRHALGNNIQMKQAHDGRIWLESQLAKCPNKDDECKLIFLRALKNAAQPTSIPALLKEAKHGSKAIGPAVLKTLKEIGSVYFTSEVFDTLEDIYFETKSRQESTARALAAEMIFTGGDHARIERVMAYIKNVGCPELQTFITSKFQELVKIGQAYNAKKVARNPKIINYDSLAHGGISSTFTRLLARSHDLNTTYGLNMELMPGGLLKQTSFEVNVQTSSTEQMPLIAVNIFAAGLAGLAGGDTSGNEVDVDGDEEATAGIALQVLGVEIRPYVFFRGTGDLMGHVWSGTASEYTPALQGNFLLMDHMQLQPLLSGLIVQLQLKGALSADLGGSVQISLWNRNSHSIVHSAGAGLIQGSARLLSDVASARVEINVGFESYLDFITDFEFYEKPYKMCIQMTSPGLSMKHNIRKYEAINDKQHLVRTLRRRSARAEGKCYALTQKNSELCAEMLGGTQ</sequence>
<dbReference type="EnsemblMetazoa" id="XM_022792609">
    <property type="protein sequence ID" value="XP_022648344"/>
    <property type="gene ID" value="LOC111244967"/>
</dbReference>
<dbReference type="KEGG" id="vde:111244967"/>
<dbReference type="RefSeq" id="XP_022648344.1">
    <property type="nucleotide sequence ID" value="XM_022792609.1"/>
</dbReference>
<dbReference type="PANTHER" id="PTHR13024">
    <property type="entry name" value="MICROSOMAL TRIGLYCERIDE TRANSFER PROTEIN, LARGE SUBUNIT"/>
    <property type="match status" value="1"/>
</dbReference>
<dbReference type="FunCoup" id="A0A7M7JIZ4">
    <property type="interactions" value="352"/>
</dbReference>
<evidence type="ECO:0000256" key="3">
    <source>
        <dbReference type="ARBA" id="ARBA00022729"/>
    </source>
</evidence>
<dbReference type="InParanoid" id="A0A7M7JIZ4"/>
<dbReference type="Pfam" id="PF01347">
    <property type="entry name" value="Vitellogenin_N"/>
    <property type="match status" value="1"/>
</dbReference>
<dbReference type="GO" id="GO:0016323">
    <property type="term" value="C:basolateral plasma membrane"/>
    <property type="evidence" value="ECO:0007669"/>
    <property type="project" value="TreeGrafter"/>
</dbReference>
<dbReference type="Proteomes" id="UP000594260">
    <property type="component" value="Unplaced"/>
</dbReference>
<dbReference type="InterPro" id="IPR001747">
    <property type="entry name" value="Vitellogenin_N"/>
</dbReference>
<dbReference type="SUPFAM" id="SSF56968">
    <property type="entry name" value="Lipovitellin-phosvitin complex, beta-sheet shell regions"/>
    <property type="match status" value="1"/>
</dbReference>
<dbReference type="Pfam" id="PF19444">
    <property type="entry name" value="MTP_lip_bd"/>
    <property type="match status" value="1"/>
</dbReference>
<feature type="signal peptide" evidence="6">
    <location>
        <begin position="1"/>
        <end position="19"/>
    </location>
</feature>
<dbReference type="Gene3D" id="2.30.230.10">
    <property type="entry name" value="Lipovitellin, beta-sheet shell regions, chain A"/>
    <property type="match status" value="1"/>
</dbReference>
<dbReference type="EnsemblMetazoa" id="XM_022792607">
    <property type="protein sequence ID" value="XP_022648342"/>
    <property type="gene ID" value="LOC111244967"/>
</dbReference>
<dbReference type="PROSITE" id="PS51211">
    <property type="entry name" value="VITELLOGENIN"/>
    <property type="match status" value="1"/>
</dbReference>
<evidence type="ECO:0000313" key="9">
    <source>
        <dbReference type="Proteomes" id="UP000594260"/>
    </source>
</evidence>
<dbReference type="EnsemblMetazoa" id="XM_022792608">
    <property type="protein sequence ID" value="XP_022648343"/>
    <property type="gene ID" value="LOC111244967"/>
</dbReference>
<dbReference type="InterPro" id="IPR039988">
    <property type="entry name" value="MTTP"/>
</dbReference>
<dbReference type="GO" id="GO:0005548">
    <property type="term" value="F:phospholipid transporter activity"/>
    <property type="evidence" value="ECO:0007669"/>
    <property type="project" value="InterPro"/>
</dbReference>
<dbReference type="GO" id="GO:0042157">
    <property type="term" value="P:lipoprotein metabolic process"/>
    <property type="evidence" value="ECO:0007669"/>
    <property type="project" value="TreeGrafter"/>
</dbReference>
<keyword evidence="2" id="KW-0813">Transport</keyword>
<evidence type="ECO:0000259" key="7">
    <source>
        <dbReference type="PROSITE" id="PS51211"/>
    </source>
</evidence>
<feature type="domain" description="Vitellogenin" evidence="7">
    <location>
        <begin position="20"/>
        <end position="665"/>
    </location>
</feature>
<dbReference type="PANTHER" id="PTHR13024:SF0">
    <property type="entry name" value="MICROSOMAL TRIACYLGLYCEROL TRANSFER PROTEIN"/>
    <property type="match status" value="1"/>
</dbReference>
<evidence type="ECO:0000313" key="8">
    <source>
        <dbReference type="EnsemblMetazoa" id="XP_022648342"/>
    </source>
</evidence>
<keyword evidence="3 6" id="KW-0732">Signal</keyword>
<evidence type="ECO:0000256" key="2">
    <source>
        <dbReference type="ARBA" id="ARBA00022448"/>
    </source>
</evidence>
<accession>A0A7M7JIZ4</accession>
<dbReference type="SUPFAM" id="SSF48431">
    <property type="entry name" value="Lipovitellin-phosvitin complex, superhelical domain"/>
    <property type="match status" value="1"/>
</dbReference>
<dbReference type="InterPro" id="IPR015819">
    <property type="entry name" value="Lipid_transp_b-sht_shell"/>
</dbReference>
<proteinExistence type="predicted"/>
<reference evidence="8" key="1">
    <citation type="submission" date="2021-01" db="UniProtKB">
        <authorList>
            <consortium name="EnsemblMetazoa"/>
        </authorList>
    </citation>
    <scope>IDENTIFICATION</scope>
</reference>
<dbReference type="GeneID" id="111244967"/>
<evidence type="ECO:0000256" key="5">
    <source>
        <dbReference type="PROSITE-ProRule" id="PRU00557"/>
    </source>
</evidence>
<dbReference type="InterPro" id="IPR015816">
    <property type="entry name" value="Vitellinogen_b-sht_N"/>
</dbReference>
<dbReference type="InterPro" id="IPR045811">
    <property type="entry name" value="MTP_lip-bd"/>
</dbReference>
<evidence type="ECO:0000256" key="1">
    <source>
        <dbReference type="ARBA" id="ARBA00004240"/>
    </source>
</evidence>
<dbReference type="OrthoDB" id="5865932at2759"/>
<name>A0A7M7JIZ4_VARDE</name>